<gene>
    <name evidence="1" type="ORF">E2C01_010915</name>
</gene>
<name>A0A5B7D9N1_PORTR</name>
<proteinExistence type="predicted"/>
<organism evidence="1 2">
    <name type="scientific">Portunus trituberculatus</name>
    <name type="common">Swimming crab</name>
    <name type="synonym">Neptunus trituberculatus</name>
    <dbReference type="NCBI Taxonomy" id="210409"/>
    <lineage>
        <taxon>Eukaryota</taxon>
        <taxon>Metazoa</taxon>
        <taxon>Ecdysozoa</taxon>
        <taxon>Arthropoda</taxon>
        <taxon>Crustacea</taxon>
        <taxon>Multicrustacea</taxon>
        <taxon>Malacostraca</taxon>
        <taxon>Eumalacostraca</taxon>
        <taxon>Eucarida</taxon>
        <taxon>Decapoda</taxon>
        <taxon>Pleocyemata</taxon>
        <taxon>Brachyura</taxon>
        <taxon>Eubrachyura</taxon>
        <taxon>Portunoidea</taxon>
        <taxon>Portunidae</taxon>
        <taxon>Portuninae</taxon>
        <taxon>Portunus</taxon>
    </lineage>
</organism>
<keyword evidence="2" id="KW-1185">Reference proteome</keyword>
<sequence>MEFRNYGENLDTKVVNIWSTASVVCDSRLLLRPYDNHGPACRLSSPHQLTSYYGFLWWSVEGEAQGHHGSHLQDDERHVLQCLPYQRQERLRGLRRDDIGAESLSPMLHVTGIPTQPCRGRSHIHRYGVTKIILENFDNVDEILYKVVAALRWGLLPLVGEE</sequence>
<dbReference type="EMBL" id="VSRR010000642">
    <property type="protein sequence ID" value="MPC18044.1"/>
    <property type="molecule type" value="Genomic_DNA"/>
</dbReference>
<reference evidence="1 2" key="1">
    <citation type="submission" date="2019-05" db="EMBL/GenBank/DDBJ databases">
        <title>Another draft genome of Portunus trituberculatus and its Hox gene families provides insights of decapod evolution.</title>
        <authorList>
            <person name="Jeong J.-H."/>
            <person name="Song I."/>
            <person name="Kim S."/>
            <person name="Choi T."/>
            <person name="Kim D."/>
            <person name="Ryu S."/>
            <person name="Kim W."/>
        </authorList>
    </citation>
    <scope>NUCLEOTIDE SEQUENCE [LARGE SCALE GENOMIC DNA]</scope>
    <source>
        <tissue evidence="1">Muscle</tissue>
    </source>
</reference>
<accession>A0A5B7D9N1</accession>
<dbReference type="AlphaFoldDB" id="A0A5B7D9N1"/>
<protein>
    <submittedName>
        <fullName evidence="1">Uncharacterized protein</fullName>
    </submittedName>
</protein>
<evidence type="ECO:0000313" key="1">
    <source>
        <dbReference type="EMBL" id="MPC18044.1"/>
    </source>
</evidence>
<dbReference type="Proteomes" id="UP000324222">
    <property type="component" value="Unassembled WGS sequence"/>
</dbReference>
<comment type="caution">
    <text evidence="1">The sequence shown here is derived from an EMBL/GenBank/DDBJ whole genome shotgun (WGS) entry which is preliminary data.</text>
</comment>
<evidence type="ECO:0000313" key="2">
    <source>
        <dbReference type="Proteomes" id="UP000324222"/>
    </source>
</evidence>